<keyword evidence="1" id="KW-1133">Transmembrane helix</keyword>
<feature type="transmembrane region" description="Helical" evidence="1">
    <location>
        <begin position="506"/>
        <end position="527"/>
    </location>
</feature>
<feature type="transmembrane region" description="Helical" evidence="1">
    <location>
        <begin position="166"/>
        <end position="189"/>
    </location>
</feature>
<dbReference type="EMBL" id="VDGI01000005">
    <property type="protein sequence ID" value="TQR20541.1"/>
    <property type="molecule type" value="Genomic_DNA"/>
</dbReference>
<evidence type="ECO:0000313" key="2">
    <source>
        <dbReference type="EMBL" id="TQR20541.1"/>
    </source>
</evidence>
<sequence length="534" mass="58627">MSKKLYRHTGVLVRFLLSQNRLRIPIWIIALVLITFSTASSFSELYQTPEERQAIAQTMLNPAMTAMVGYSNGLDNYTNGAMMAHQMLLFTAIAVAIMSILLVARHTRTEEEDGQIEMIRSFPVGRLSNLSATVLMVGVTNVLLALVTGFGLYILGIESMDLEGSLIYGAGLGATGIFFAAITAVFAQLSENSRGTIGLSFAFLVLAYLIRAVGDVGNETLSWFSPLGILINAEVYVHNYWSPIILLVGLAILLISIALYLNAIRDLDAGFIPSKPGRTNASSLLQTPIGLALRIQRTGLIAWAIGMLLLGASYGSVLGDLESFFKDVELMEALIKPVEGFTLTEQFMPMLMTVMAMFCTVPTLLVVFKLKGEEKKNHTEHLLSRVVSRSRTMGSYFIISIIVSFGMLLLAVVGLWSASVAVMEDAISFSTMFSAAMVYLPAMWTMIGLSILLIGLFPQFSGFTWLYFVYSFVVVYLGGLLQFPDWMSKLSPYGHIPHLPVEEMDFMPVSILAIIAIVLIIVGFATYNRRDILG</sequence>
<dbReference type="AlphaFoldDB" id="A0A544TSW5"/>
<comment type="caution">
    <text evidence="2">The sequence shown here is derived from an EMBL/GenBank/DDBJ whole genome shotgun (WGS) entry which is preliminary data.</text>
</comment>
<keyword evidence="1" id="KW-0472">Membrane</keyword>
<feature type="transmembrane region" description="Helical" evidence="1">
    <location>
        <begin position="464"/>
        <end position="483"/>
    </location>
</feature>
<dbReference type="OrthoDB" id="2014935at2"/>
<evidence type="ECO:0000313" key="3">
    <source>
        <dbReference type="Proteomes" id="UP000316626"/>
    </source>
</evidence>
<feature type="transmembrane region" description="Helical" evidence="1">
    <location>
        <begin position="347"/>
        <end position="368"/>
    </location>
</feature>
<accession>A0A544TSW5</accession>
<proteinExistence type="predicted"/>
<organism evidence="2 3">
    <name type="scientific">Psychrobacillus vulpis</name>
    <dbReference type="NCBI Taxonomy" id="2325572"/>
    <lineage>
        <taxon>Bacteria</taxon>
        <taxon>Bacillati</taxon>
        <taxon>Bacillota</taxon>
        <taxon>Bacilli</taxon>
        <taxon>Bacillales</taxon>
        <taxon>Bacillaceae</taxon>
        <taxon>Psychrobacillus</taxon>
    </lineage>
</organism>
<feature type="transmembrane region" description="Helical" evidence="1">
    <location>
        <begin position="196"/>
        <end position="214"/>
    </location>
</feature>
<feature type="transmembrane region" description="Helical" evidence="1">
    <location>
        <begin position="395"/>
        <end position="416"/>
    </location>
</feature>
<dbReference type="Proteomes" id="UP000316626">
    <property type="component" value="Unassembled WGS sequence"/>
</dbReference>
<feature type="transmembrane region" description="Helical" evidence="1">
    <location>
        <begin position="127"/>
        <end position="154"/>
    </location>
</feature>
<reference evidence="2 3" key="1">
    <citation type="submission" date="2019-06" db="EMBL/GenBank/DDBJ databases">
        <title>Psychrobacillus vulpis sp. nov., a new species isolated from feces of a red fox that inhabits in The Tablas de Daimiel Natural Park, Albacete, Spain.</title>
        <authorList>
            <person name="Rodriguez M."/>
            <person name="Reina J.C."/>
            <person name="Bejar V."/>
            <person name="Llamas I."/>
        </authorList>
    </citation>
    <scope>NUCLEOTIDE SEQUENCE [LARGE SCALE GENOMIC DNA]</scope>
    <source>
        <strain evidence="2 3">Z8</strain>
    </source>
</reference>
<dbReference type="RefSeq" id="WP_142641922.1">
    <property type="nucleotide sequence ID" value="NZ_VDGI01000005.1"/>
</dbReference>
<keyword evidence="3" id="KW-1185">Reference proteome</keyword>
<feature type="transmembrane region" description="Helical" evidence="1">
    <location>
        <begin position="240"/>
        <end position="261"/>
    </location>
</feature>
<evidence type="ECO:0000256" key="1">
    <source>
        <dbReference type="SAM" id="Phobius"/>
    </source>
</evidence>
<feature type="transmembrane region" description="Helical" evidence="1">
    <location>
        <begin position="24"/>
        <end position="42"/>
    </location>
</feature>
<feature type="transmembrane region" description="Helical" evidence="1">
    <location>
        <begin position="436"/>
        <end position="457"/>
    </location>
</feature>
<protein>
    <submittedName>
        <fullName evidence="2">ABC transporter permease</fullName>
    </submittedName>
</protein>
<feature type="transmembrane region" description="Helical" evidence="1">
    <location>
        <begin position="300"/>
        <end position="317"/>
    </location>
</feature>
<gene>
    <name evidence="2" type="ORF">FG384_07260</name>
</gene>
<keyword evidence="1" id="KW-0812">Transmembrane</keyword>
<name>A0A544TSW5_9BACI</name>
<feature type="transmembrane region" description="Helical" evidence="1">
    <location>
        <begin position="87"/>
        <end position="106"/>
    </location>
</feature>